<evidence type="ECO:0000313" key="6">
    <source>
        <dbReference type="Proteomes" id="UP000005845"/>
    </source>
</evidence>
<dbReference type="Pfam" id="PF16113">
    <property type="entry name" value="ECH_2"/>
    <property type="match status" value="1"/>
</dbReference>
<evidence type="ECO:0000256" key="3">
    <source>
        <dbReference type="ARBA" id="ARBA00022801"/>
    </source>
</evidence>
<accession>H5U3U2</accession>
<dbReference type="InterPro" id="IPR029045">
    <property type="entry name" value="ClpP/crotonase-like_dom_sf"/>
</dbReference>
<gene>
    <name evidence="5" type="ORF">GOSPT_099_00490</name>
</gene>
<evidence type="ECO:0000259" key="4">
    <source>
        <dbReference type="Pfam" id="PF16113"/>
    </source>
</evidence>
<dbReference type="InterPro" id="IPR032259">
    <property type="entry name" value="HIBYL-CoA-H"/>
</dbReference>
<dbReference type="PANTHER" id="PTHR43176">
    <property type="entry name" value="3-HYDROXYISOBUTYRYL-COA HYDROLASE-RELATED"/>
    <property type="match status" value="1"/>
</dbReference>
<evidence type="ECO:0000313" key="5">
    <source>
        <dbReference type="EMBL" id="GAB40400.1"/>
    </source>
</evidence>
<dbReference type="GO" id="GO:0003860">
    <property type="term" value="F:3-hydroxyisobutyryl-CoA hydrolase activity"/>
    <property type="evidence" value="ECO:0007669"/>
    <property type="project" value="UniProtKB-EC"/>
</dbReference>
<dbReference type="InterPro" id="IPR045004">
    <property type="entry name" value="ECH_dom"/>
</dbReference>
<comment type="catalytic activity">
    <reaction evidence="1">
        <text>3-hydroxy-2-methylpropanoyl-CoA + H2O = 3-hydroxy-2-methylpropanoate + CoA + H(+)</text>
        <dbReference type="Rhea" id="RHEA:20888"/>
        <dbReference type="ChEBI" id="CHEBI:11805"/>
        <dbReference type="ChEBI" id="CHEBI:15377"/>
        <dbReference type="ChEBI" id="CHEBI:15378"/>
        <dbReference type="ChEBI" id="CHEBI:57287"/>
        <dbReference type="ChEBI" id="CHEBI:57340"/>
        <dbReference type="EC" id="3.1.2.4"/>
    </reaction>
</comment>
<sequence>MTDQPTVLIDVVGRIGQVTLNRPASINALDHSMALAMHDALRAWANDPAIEAVVVAGAGERGLCVGGDIAAIHRDASKLSSGGGDDAAAAESPSGRFWADEYRLNLDISTYPKPYVAIMDGIVMGGGVGISAHGNTRVVTDRTRLGMPEVGIGFVPDVGGTFLLSGVPDELGTFAALTGGTLSGADAIVMGLADHYVPAENLDAFRDAIVSDGVDAAVARYAVTPPASALDSERDWIREAFAADTVSEIIERCRAVGVESADRAADRIASKSPASLAATLYALRHRDSDLAAALRREYRVSLRFLQHSDMAEGIRAQVIDKDRAPAWTSDHASAAATLDAVFAPLPARYELSLDTTTVQEESNV</sequence>
<reference evidence="5 6" key="1">
    <citation type="submission" date="2012-02" db="EMBL/GenBank/DDBJ databases">
        <title>Whole genome shotgun sequence of Gordonia sputi NBRC 100414.</title>
        <authorList>
            <person name="Yoshida I."/>
            <person name="Hosoyama A."/>
            <person name="Tsuchikane K."/>
            <person name="Katsumata H."/>
            <person name="Yamazaki S."/>
            <person name="Fujita N."/>
        </authorList>
    </citation>
    <scope>NUCLEOTIDE SEQUENCE [LARGE SCALE GENOMIC DNA]</scope>
    <source>
        <strain evidence="5 6">NBRC 100414</strain>
    </source>
</reference>
<keyword evidence="6" id="KW-1185">Reference proteome</keyword>
<proteinExistence type="predicted"/>
<dbReference type="CDD" id="cd06558">
    <property type="entry name" value="crotonase-like"/>
    <property type="match status" value="1"/>
</dbReference>
<dbReference type="PANTHER" id="PTHR43176:SF3">
    <property type="entry name" value="3-HYDROXYISOBUTYRYL-COA HYDROLASE, MITOCHONDRIAL"/>
    <property type="match status" value="1"/>
</dbReference>
<dbReference type="EC" id="3.1.2.4" evidence="2"/>
<dbReference type="GO" id="GO:0006574">
    <property type="term" value="P:L-valine catabolic process"/>
    <property type="evidence" value="ECO:0007669"/>
    <property type="project" value="TreeGrafter"/>
</dbReference>
<comment type="caution">
    <text evidence="5">The sequence shown here is derived from an EMBL/GenBank/DDBJ whole genome shotgun (WGS) entry which is preliminary data.</text>
</comment>
<feature type="domain" description="Enoyl-CoA hydratase/isomerase" evidence="4">
    <location>
        <begin position="16"/>
        <end position="332"/>
    </location>
</feature>
<dbReference type="SUPFAM" id="SSF52096">
    <property type="entry name" value="ClpP/crotonase"/>
    <property type="match status" value="1"/>
</dbReference>
<keyword evidence="3" id="KW-0378">Hydrolase</keyword>
<name>H5U3U2_9ACTN</name>
<organism evidence="5 6">
    <name type="scientific">Gordonia sputi NBRC 100414</name>
    <dbReference type="NCBI Taxonomy" id="1089453"/>
    <lineage>
        <taxon>Bacteria</taxon>
        <taxon>Bacillati</taxon>
        <taxon>Actinomycetota</taxon>
        <taxon>Actinomycetes</taxon>
        <taxon>Mycobacteriales</taxon>
        <taxon>Gordoniaceae</taxon>
        <taxon>Gordonia</taxon>
    </lineage>
</organism>
<dbReference type="Proteomes" id="UP000005845">
    <property type="component" value="Unassembled WGS sequence"/>
</dbReference>
<evidence type="ECO:0000256" key="1">
    <source>
        <dbReference type="ARBA" id="ARBA00001709"/>
    </source>
</evidence>
<dbReference type="EMBL" id="BAFC01000097">
    <property type="protein sequence ID" value="GAB40400.1"/>
    <property type="molecule type" value="Genomic_DNA"/>
</dbReference>
<dbReference type="NCBIfam" id="NF004127">
    <property type="entry name" value="PRK05617.1"/>
    <property type="match status" value="1"/>
</dbReference>
<evidence type="ECO:0000256" key="2">
    <source>
        <dbReference type="ARBA" id="ARBA00011915"/>
    </source>
</evidence>
<dbReference type="GO" id="GO:0005829">
    <property type="term" value="C:cytosol"/>
    <property type="evidence" value="ECO:0007669"/>
    <property type="project" value="TreeGrafter"/>
</dbReference>
<dbReference type="Gene3D" id="3.90.226.10">
    <property type="entry name" value="2-enoyl-CoA Hydratase, Chain A, domain 1"/>
    <property type="match status" value="1"/>
</dbReference>
<dbReference type="RefSeq" id="WP_005207459.1">
    <property type="nucleotide sequence ID" value="NZ_BAFC01000097.1"/>
</dbReference>
<protein>
    <recommendedName>
        <fullName evidence="2">3-hydroxyisobutyryl-CoA hydrolase</fullName>
        <ecNumber evidence="2">3.1.2.4</ecNumber>
    </recommendedName>
</protein>
<dbReference type="AlphaFoldDB" id="H5U3U2"/>
<dbReference type="eggNOG" id="COG1024">
    <property type="taxonomic scope" value="Bacteria"/>
</dbReference>